<gene>
    <name evidence="2" type="ORF">ENL39_03960</name>
</gene>
<accession>A0A7V5LZI6</accession>
<proteinExistence type="predicted"/>
<evidence type="ECO:0008006" key="3">
    <source>
        <dbReference type="Google" id="ProtNLM"/>
    </source>
</evidence>
<protein>
    <recommendedName>
        <fullName evidence="3">Polyhydroxyalkanoate synthesis regulator</fullName>
    </recommendedName>
</protein>
<dbReference type="EMBL" id="DRTT01000110">
    <property type="protein sequence ID" value="HHF98625.1"/>
    <property type="molecule type" value="Genomic_DNA"/>
</dbReference>
<keyword evidence="1" id="KW-0175">Coiled coil</keyword>
<dbReference type="Proteomes" id="UP000886070">
    <property type="component" value="Unassembled WGS sequence"/>
</dbReference>
<evidence type="ECO:0000313" key="2">
    <source>
        <dbReference type="EMBL" id="HHF98625.1"/>
    </source>
</evidence>
<comment type="caution">
    <text evidence="2">The sequence shown here is derived from an EMBL/GenBank/DDBJ whole genome shotgun (WGS) entry which is preliminary data.</text>
</comment>
<sequence length="96" mass="11014">MEKLLKKVLLIGMGAFALTKEKMETLLNEISTGADKLKEEDFLSRIIEKGEETRKELEKSIEEKLRKIIDKANLATKDDILRLEDKIEKLIQKGGQ</sequence>
<evidence type="ECO:0000256" key="1">
    <source>
        <dbReference type="SAM" id="Coils"/>
    </source>
</evidence>
<dbReference type="AlphaFoldDB" id="A0A7V5LZI6"/>
<feature type="coiled-coil region" evidence="1">
    <location>
        <begin position="20"/>
        <end position="93"/>
    </location>
</feature>
<name>A0A7V5LZI6_UNCAE</name>
<reference evidence="2" key="1">
    <citation type="journal article" date="2020" name="mSystems">
        <title>Genome- and Community-Level Interaction Insights into Carbon Utilization and Element Cycling Functions of Hydrothermarchaeota in Hydrothermal Sediment.</title>
        <authorList>
            <person name="Zhou Z."/>
            <person name="Liu Y."/>
            <person name="Xu W."/>
            <person name="Pan J."/>
            <person name="Luo Z.H."/>
            <person name="Li M."/>
        </authorList>
    </citation>
    <scope>NUCLEOTIDE SEQUENCE [LARGE SCALE GENOMIC DNA]</scope>
    <source>
        <strain evidence="2">HyVt-92</strain>
    </source>
</reference>
<organism evidence="2">
    <name type="scientific">Aerophobetes bacterium</name>
    <dbReference type="NCBI Taxonomy" id="2030807"/>
    <lineage>
        <taxon>Bacteria</taxon>
        <taxon>Candidatus Aerophobota</taxon>
    </lineage>
</organism>